<comment type="caution">
    <text evidence="1">The sequence shown here is derived from an EMBL/GenBank/DDBJ whole genome shotgun (WGS) entry which is preliminary data.</text>
</comment>
<proteinExistence type="predicted"/>
<accession>A0A1J5R4C4</accession>
<reference evidence="1" key="1">
    <citation type="submission" date="2016-10" db="EMBL/GenBank/DDBJ databases">
        <title>Sequence of Gallionella enrichment culture.</title>
        <authorList>
            <person name="Poehlein A."/>
            <person name="Muehling M."/>
            <person name="Daniel R."/>
        </authorList>
    </citation>
    <scope>NUCLEOTIDE SEQUENCE</scope>
</reference>
<gene>
    <name evidence="1" type="ORF">GALL_351760</name>
</gene>
<dbReference type="Pfam" id="PF11964">
    <property type="entry name" value="SpoIIAA-like"/>
    <property type="match status" value="1"/>
</dbReference>
<dbReference type="SUPFAM" id="SSF52091">
    <property type="entry name" value="SpoIIaa-like"/>
    <property type="match status" value="1"/>
</dbReference>
<dbReference type="InterPro" id="IPR021866">
    <property type="entry name" value="SpoIIAA-like"/>
</dbReference>
<dbReference type="InterPro" id="IPR038396">
    <property type="entry name" value="SpoIIAA-like_sf"/>
</dbReference>
<dbReference type="Gene3D" id="3.40.50.10600">
    <property type="entry name" value="SpoIIaa-like domains"/>
    <property type="match status" value="1"/>
</dbReference>
<protein>
    <recommendedName>
        <fullName evidence="2">STAS/SEC14 domain-containing protein</fullName>
    </recommendedName>
</protein>
<evidence type="ECO:0008006" key="2">
    <source>
        <dbReference type="Google" id="ProtNLM"/>
    </source>
</evidence>
<sequence>MITINNKVPEQVIAAVLGEFSLKDFQELENAVDLALKFQGRASLLIDLRDMAGFTLDVAWEEIRFTRKHATDFERIALVAGSEWQEWSAWLTRIFTEADMQVFEDYEPALAWMKGE</sequence>
<name>A0A1J5R4C4_9ZZZZ</name>
<organism evidence="1">
    <name type="scientific">mine drainage metagenome</name>
    <dbReference type="NCBI Taxonomy" id="410659"/>
    <lineage>
        <taxon>unclassified sequences</taxon>
        <taxon>metagenomes</taxon>
        <taxon>ecological metagenomes</taxon>
    </lineage>
</organism>
<dbReference type="AlphaFoldDB" id="A0A1J5R4C4"/>
<evidence type="ECO:0000313" key="1">
    <source>
        <dbReference type="EMBL" id="OIQ83029.1"/>
    </source>
</evidence>
<dbReference type="InterPro" id="IPR036513">
    <property type="entry name" value="STAS_dom_sf"/>
</dbReference>
<dbReference type="EMBL" id="MLJW01000743">
    <property type="protein sequence ID" value="OIQ83029.1"/>
    <property type="molecule type" value="Genomic_DNA"/>
</dbReference>